<accession>A0A1L5F6L4</accession>
<dbReference type="EC" id="4.2.1.20" evidence="9"/>
<feature type="active site" description="Proton acceptor" evidence="9">
    <location>
        <position position="60"/>
    </location>
</feature>
<evidence type="ECO:0000256" key="6">
    <source>
        <dbReference type="ARBA" id="ARBA00023141"/>
    </source>
</evidence>
<comment type="function">
    <text evidence="1 9">The alpha subunit is responsible for the aldol cleavage of indoleglycerol phosphate to indole and glyceraldehyde 3-phosphate.</text>
</comment>
<dbReference type="FunFam" id="3.20.20.70:FF:000037">
    <property type="entry name" value="Tryptophan synthase alpha chain"/>
    <property type="match status" value="1"/>
</dbReference>
<comment type="pathway">
    <text evidence="2 9">Amino-acid biosynthesis; L-tryptophan biosynthesis; L-tryptophan from chorismate: step 5/5.</text>
</comment>
<dbReference type="Proteomes" id="UP000184604">
    <property type="component" value="Chromosome"/>
</dbReference>
<dbReference type="InterPro" id="IPR018204">
    <property type="entry name" value="Trp_synthase_alpha_AS"/>
</dbReference>
<comment type="catalytic activity">
    <reaction evidence="8 9">
        <text>(1S,2R)-1-C-(indol-3-yl)glycerol 3-phosphate + L-serine = D-glyceraldehyde 3-phosphate + L-tryptophan + H2O</text>
        <dbReference type="Rhea" id="RHEA:10532"/>
        <dbReference type="ChEBI" id="CHEBI:15377"/>
        <dbReference type="ChEBI" id="CHEBI:33384"/>
        <dbReference type="ChEBI" id="CHEBI:57912"/>
        <dbReference type="ChEBI" id="CHEBI:58866"/>
        <dbReference type="ChEBI" id="CHEBI:59776"/>
        <dbReference type="EC" id="4.2.1.20"/>
    </reaction>
</comment>
<evidence type="ECO:0000256" key="3">
    <source>
        <dbReference type="ARBA" id="ARBA00011270"/>
    </source>
</evidence>
<dbReference type="HAMAP" id="MF_00131">
    <property type="entry name" value="Trp_synth_alpha"/>
    <property type="match status" value="1"/>
</dbReference>
<evidence type="ECO:0000313" key="12">
    <source>
        <dbReference type="Proteomes" id="UP000184604"/>
    </source>
</evidence>
<dbReference type="Pfam" id="PF00290">
    <property type="entry name" value="Trp_syntA"/>
    <property type="match status" value="1"/>
</dbReference>
<dbReference type="GO" id="GO:0005829">
    <property type="term" value="C:cytosol"/>
    <property type="evidence" value="ECO:0007669"/>
    <property type="project" value="TreeGrafter"/>
</dbReference>
<dbReference type="RefSeq" id="WP_073538324.1">
    <property type="nucleotide sequence ID" value="NZ_CP018335.1"/>
</dbReference>
<dbReference type="SUPFAM" id="SSF51366">
    <property type="entry name" value="Ribulose-phoshate binding barrel"/>
    <property type="match status" value="1"/>
</dbReference>
<keyword evidence="7 9" id="KW-0456">Lyase</keyword>
<dbReference type="NCBIfam" id="TIGR00262">
    <property type="entry name" value="trpA"/>
    <property type="match status" value="1"/>
</dbReference>
<evidence type="ECO:0000256" key="9">
    <source>
        <dbReference type="HAMAP-Rule" id="MF_00131"/>
    </source>
</evidence>
<evidence type="ECO:0000256" key="10">
    <source>
        <dbReference type="RuleBase" id="RU003662"/>
    </source>
</evidence>
<keyword evidence="5 9" id="KW-0822">Tryptophan biosynthesis</keyword>
<dbReference type="PROSITE" id="PS00167">
    <property type="entry name" value="TRP_SYNTHASE_ALPHA"/>
    <property type="match status" value="1"/>
</dbReference>
<organism evidence="11 12">
    <name type="scientific">Clostridium kluyveri</name>
    <dbReference type="NCBI Taxonomy" id="1534"/>
    <lineage>
        <taxon>Bacteria</taxon>
        <taxon>Bacillati</taxon>
        <taxon>Bacillota</taxon>
        <taxon>Clostridia</taxon>
        <taxon>Eubacteriales</taxon>
        <taxon>Clostridiaceae</taxon>
        <taxon>Clostridium</taxon>
    </lineage>
</organism>
<evidence type="ECO:0000256" key="7">
    <source>
        <dbReference type="ARBA" id="ARBA00023239"/>
    </source>
</evidence>
<sequence>MNRIDFKFKELKDQGKKALIPFVTAGDPSLDTTVNIVLEMDKKGADIVEIGIPYSDPLADGPIIQGSSQRAIEGGAKIKNIMETIKKIREKSEIPLVYLVYYSSIFKYGVERFVSEASAAGINGIIIPDLPIEERGDIMDIVGKYEVHLIPLVAPTSKRRIKEIAGGGSGFVYCVSKNGVTGVEEQIKTDIKEYMELVGSYTKLPKALGFGISGPDMAKAFKPYCDGIIIGSAIIDIIYKCRDEKEILDKVGAFISEVKKSLE</sequence>
<comment type="subunit">
    <text evidence="3 9">Tetramer of two alpha and two beta chains.</text>
</comment>
<evidence type="ECO:0000256" key="1">
    <source>
        <dbReference type="ARBA" id="ARBA00003365"/>
    </source>
</evidence>
<dbReference type="InterPro" id="IPR011060">
    <property type="entry name" value="RibuloseP-bd_barrel"/>
</dbReference>
<comment type="similarity">
    <text evidence="9 10">Belongs to the TrpA family.</text>
</comment>
<protein>
    <recommendedName>
        <fullName evidence="9">Tryptophan synthase alpha chain</fullName>
        <ecNumber evidence="9">4.2.1.20</ecNumber>
    </recommendedName>
</protein>
<evidence type="ECO:0000256" key="8">
    <source>
        <dbReference type="ARBA" id="ARBA00049047"/>
    </source>
</evidence>
<evidence type="ECO:0000256" key="5">
    <source>
        <dbReference type="ARBA" id="ARBA00022822"/>
    </source>
</evidence>
<reference evidence="11 12" key="1">
    <citation type="submission" date="2016-12" db="EMBL/GenBank/DDBJ databases">
        <title>Complete genome sequence of Clostridium kluyveri JZZ isolated from the pit mud of a Chinese flavor liquor-making factory.</title>
        <authorList>
            <person name="Wang Y."/>
        </authorList>
    </citation>
    <scope>NUCLEOTIDE SEQUENCE [LARGE SCALE GENOMIC DNA]</scope>
    <source>
        <strain evidence="11 12">JZZ</strain>
    </source>
</reference>
<dbReference type="Gene3D" id="3.20.20.70">
    <property type="entry name" value="Aldolase class I"/>
    <property type="match status" value="1"/>
</dbReference>
<dbReference type="InterPro" id="IPR002028">
    <property type="entry name" value="Trp_synthase_suA"/>
</dbReference>
<keyword evidence="4 9" id="KW-0028">Amino-acid biosynthesis</keyword>
<dbReference type="PANTHER" id="PTHR43406">
    <property type="entry name" value="TRYPTOPHAN SYNTHASE, ALPHA CHAIN"/>
    <property type="match status" value="1"/>
</dbReference>
<gene>
    <name evidence="9" type="primary">trpA</name>
    <name evidence="11" type="ORF">BS101_07815</name>
</gene>
<dbReference type="GO" id="GO:0004834">
    <property type="term" value="F:tryptophan synthase activity"/>
    <property type="evidence" value="ECO:0007669"/>
    <property type="project" value="UniProtKB-UniRule"/>
</dbReference>
<evidence type="ECO:0000313" key="11">
    <source>
        <dbReference type="EMBL" id="APM38658.1"/>
    </source>
</evidence>
<evidence type="ECO:0000256" key="4">
    <source>
        <dbReference type="ARBA" id="ARBA00022605"/>
    </source>
</evidence>
<dbReference type="PANTHER" id="PTHR43406:SF1">
    <property type="entry name" value="TRYPTOPHAN SYNTHASE ALPHA CHAIN, CHLOROPLASTIC"/>
    <property type="match status" value="1"/>
</dbReference>
<proteinExistence type="inferred from homology"/>
<evidence type="ECO:0000256" key="2">
    <source>
        <dbReference type="ARBA" id="ARBA00004733"/>
    </source>
</evidence>
<feature type="active site" description="Proton acceptor" evidence="9">
    <location>
        <position position="49"/>
    </location>
</feature>
<dbReference type="EMBL" id="CP018335">
    <property type="protein sequence ID" value="APM38658.1"/>
    <property type="molecule type" value="Genomic_DNA"/>
</dbReference>
<dbReference type="UniPathway" id="UPA00035">
    <property type="reaction ID" value="UER00044"/>
</dbReference>
<dbReference type="InterPro" id="IPR013785">
    <property type="entry name" value="Aldolase_TIM"/>
</dbReference>
<keyword evidence="6 9" id="KW-0057">Aromatic amino acid biosynthesis</keyword>
<dbReference type="CDD" id="cd04724">
    <property type="entry name" value="Tryptophan_synthase_alpha"/>
    <property type="match status" value="1"/>
</dbReference>
<dbReference type="OrthoDB" id="9804578at2"/>
<name>A0A1L5F6L4_CLOKL</name>
<dbReference type="AlphaFoldDB" id="A0A1L5F6L4"/>